<evidence type="ECO:0000313" key="8">
    <source>
        <dbReference type="EMBL" id="GAA4468232.1"/>
    </source>
</evidence>
<feature type="domain" description="RNA polymerase sigma-70 region 2" evidence="6">
    <location>
        <begin position="45"/>
        <end position="103"/>
    </location>
</feature>
<dbReference type="Gene3D" id="1.10.10.10">
    <property type="entry name" value="Winged helix-like DNA-binding domain superfamily/Winged helix DNA-binding domain"/>
    <property type="match status" value="1"/>
</dbReference>
<evidence type="ECO:0000256" key="2">
    <source>
        <dbReference type="ARBA" id="ARBA00023015"/>
    </source>
</evidence>
<feature type="region of interest" description="Disordered" evidence="5">
    <location>
        <begin position="323"/>
        <end position="357"/>
    </location>
</feature>
<evidence type="ECO:0000256" key="3">
    <source>
        <dbReference type="ARBA" id="ARBA00023082"/>
    </source>
</evidence>
<dbReference type="InterPro" id="IPR014284">
    <property type="entry name" value="RNA_pol_sigma-70_dom"/>
</dbReference>
<dbReference type="Proteomes" id="UP001500840">
    <property type="component" value="Unassembled WGS sequence"/>
</dbReference>
<dbReference type="InterPro" id="IPR007627">
    <property type="entry name" value="RNA_pol_sigma70_r2"/>
</dbReference>
<accession>A0ABP8NNF8</accession>
<dbReference type="CDD" id="cd06171">
    <property type="entry name" value="Sigma70_r4"/>
    <property type="match status" value="1"/>
</dbReference>
<reference evidence="9" key="1">
    <citation type="journal article" date="2019" name="Int. J. Syst. Evol. Microbiol.">
        <title>The Global Catalogue of Microorganisms (GCM) 10K type strain sequencing project: providing services to taxonomists for standard genome sequencing and annotation.</title>
        <authorList>
            <consortium name="The Broad Institute Genomics Platform"/>
            <consortium name="The Broad Institute Genome Sequencing Center for Infectious Disease"/>
            <person name="Wu L."/>
            <person name="Ma J."/>
        </authorList>
    </citation>
    <scope>NUCLEOTIDE SEQUENCE [LARGE SCALE GENOMIC DNA]</scope>
    <source>
        <strain evidence="9">JCM 17759</strain>
    </source>
</reference>
<protein>
    <submittedName>
        <fullName evidence="8">Sigma-70 family RNA polymerase sigma factor</fullName>
    </submittedName>
</protein>
<dbReference type="PANTHER" id="PTHR43133:SF51">
    <property type="entry name" value="RNA POLYMERASE SIGMA FACTOR"/>
    <property type="match status" value="1"/>
</dbReference>
<keyword evidence="4" id="KW-0804">Transcription</keyword>
<evidence type="ECO:0000256" key="5">
    <source>
        <dbReference type="SAM" id="MobiDB-lite"/>
    </source>
</evidence>
<dbReference type="PANTHER" id="PTHR43133">
    <property type="entry name" value="RNA POLYMERASE ECF-TYPE SIGMA FACTO"/>
    <property type="match status" value="1"/>
</dbReference>
<feature type="domain" description="RNA polymerase sigma factor 70 region 4 type 2" evidence="7">
    <location>
        <begin position="140"/>
        <end position="190"/>
    </location>
</feature>
<dbReference type="Gene3D" id="1.10.1740.10">
    <property type="match status" value="1"/>
</dbReference>
<feature type="compositionally biased region" description="Basic and acidic residues" evidence="5">
    <location>
        <begin position="341"/>
        <end position="350"/>
    </location>
</feature>
<sequence length="695" mass="74173">MNITEETTELGSDAPLAAHDLSGVSNADLLDAWQQDHEPAAMAALVDRFSVMVLSVCRRRCRSHADAEDAYQTTFLYLARNSNKIRHPERLAGWLHRVAQRAAVAVTQSCKRETETMAEPIANTDDPLDRLTQRHEAIVLDEELSELPEHYRAAIVMHLYEGSTLESLAASLGTTVGSVRGRLQRGKKLLADRLRRRGVVPVLAFASASALTVSTATAAQASEPLIDSLQRGDLPDSPVDPHLLDSLLSQGTRLMPSLFTTLVGLIAGSAILGLMMVSGLAGQPSDQPETITIPGHVAQFGGGGGGGGGGGMGGMGGGMGFGAAVTTEPQDQPKRKPLSKKAADEKEDSKGFSAGTRTMWAEQTVVPDPVGEIAEDAIGAMDQSFDFDLTTTLDELPSQLESITGVPVILDDRGVAFAELKESETQIKLNASELPLRTALRKMLRPHGLRATVENDGVVITADTASLVHKGIGVSRWINVDEAAEKRVAEALTRSQQVEFTDTPLNEVLDSLSTESDLSMRIDRRALEEIGLTEDVPVTVKTAAVQLQSLLDIILRDLDLIYTIQGETLTITTAEAAEGRLLTRIYWLEGTGVVPGNFSAITTLIQTTINPDTWEALGGPSTMAPFQSTRPALLISTTYDVHQQIETLLQTLRESHFGPDPVLESVEVPMPMSMQGMGGMGGGMGGGGMGGGGMF</sequence>
<evidence type="ECO:0000259" key="7">
    <source>
        <dbReference type="Pfam" id="PF08281"/>
    </source>
</evidence>
<comment type="similarity">
    <text evidence="1">Belongs to the sigma-70 factor family. ECF subfamily.</text>
</comment>
<proteinExistence type="inferred from homology"/>
<dbReference type="SUPFAM" id="SSF88946">
    <property type="entry name" value="Sigma2 domain of RNA polymerase sigma factors"/>
    <property type="match status" value="1"/>
</dbReference>
<name>A0ABP8NNF8_9BACT</name>
<evidence type="ECO:0000256" key="1">
    <source>
        <dbReference type="ARBA" id="ARBA00010641"/>
    </source>
</evidence>
<evidence type="ECO:0000313" key="9">
    <source>
        <dbReference type="Proteomes" id="UP001500840"/>
    </source>
</evidence>
<keyword evidence="2" id="KW-0805">Transcription regulation</keyword>
<dbReference type="SUPFAM" id="SSF88659">
    <property type="entry name" value="Sigma3 and sigma4 domains of RNA polymerase sigma factors"/>
    <property type="match status" value="1"/>
</dbReference>
<dbReference type="InterPro" id="IPR013324">
    <property type="entry name" value="RNA_pol_sigma_r3/r4-like"/>
</dbReference>
<dbReference type="Pfam" id="PF08281">
    <property type="entry name" value="Sigma70_r4_2"/>
    <property type="match status" value="1"/>
</dbReference>
<dbReference type="EMBL" id="BAABGA010000094">
    <property type="protein sequence ID" value="GAA4468232.1"/>
    <property type="molecule type" value="Genomic_DNA"/>
</dbReference>
<organism evidence="8 9">
    <name type="scientific">Novipirellula rosea</name>
    <dbReference type="NCBI Taxonomy" id="1031540"/>
    <lineage>
        <taxon>Bacteria</taxon>
        <taxon>Pseudomonadati</taxon>
        <taxon>Planctomycetota</taxon>
        <taxon>Planctomycetia</taxon>
        <taxon>Pirellulales</taxon>
        <taxon>Pirellulaceae</taxon>
        <taxon>Novipirellula</taxon>
    </lineage>
</organism>
<evidence type="ECO:0000259" key="6">
    <source>
        <dbReference type="Pfam" id="PF04542"/>
    </source>
</evidence>
<dbReference type="InterPro" id="IPR013249">
    <property type="entry name" value="RNA_pol_sigma70_r4_t2"/>
</dbReference>
<keyword evidence="9" id="KW-1185">Reference proteome</keyword>
<dbReference type="InterPro" id="IPR036388">
    <property type="entry name" value="WH-like_DNA-bd_sf"/>
</dbReference>
<evidence type="ECO:0000256" key="4">
    <source>
        <dbReference type="ARBA" id="ARBA00023163"/>
    </source>
</evidence>
<keyword evidence="3" id="KW-0731">Sigma factor</keyword>
<comment type="caution">
    <text evidence="8">The sequence shown here is derived from an EMBL/GenBank/DDBJ whole genome shotgun (WGS) entry which is preliminary data.</text>
</comment>
<dbReference type="InterPro" id="IPR013325">
    <property type="entry name" value="RNA_pol_sigma_r2"/>
</dbReference>
<gene>
    <name evidence="8" type="ORF">GCM10023156_59100</name>
</gene>
<dbReference type="Pfam" id="PF04542">
    <property type="entry name" value="Sigma70_r2"/>
    <property type="match status" value="1"/>
</dbReference>
<dbReference type="RefSeq" id="WP_345327283.1">
    <property type="nucleotide sequence ID" value="NZ_BAABGA010000094.1"/>
</dbReference>
<dbReference type="InterPro" id="IPR039425">
    <property type="entry name" value="RNA_pol_sigma-70-like"/>
</dbReference>
<dbReference type="NCBIfam" id="TIGR02937">
    <property type="entry name" value="sigma70-ECF"/>
    <property type="match status" value="1"/>
</dbReference>